<sequence>IQYVCHPTCTSSNMWTYQHSSHVACQSLSSISIIHHVYQPFNTSVIQHIDHTTSLSSIMLNPLNSSALNVCCNSS</sequence>
<proteinExistence type="predicted"/>
<organism evidence="1">
    <name type="scientific">Arion vulgaris</name>
    <dbReference type="NCBI Taxonomy" id="1028688"/>
    <lineage>
        <taxon>Eukaryota</taxon>
        <taxon>Metazoa</taxon>
        <taxon>Spiralia</taxon>
        <taxon>Lophotrochozoa</taxon>
        <taxon>Mollusca</taxon>
        <taxon>Gastropoda</taxon>
        <taxon>Heterobranchia</taxon>
        <taxon>Euthyneura</taxon>
        <taxon>Panpulmonata</taxon>
        <taxon>Eupulmonata</taxon>
        <taxon>Stylommatophora</taxon>
        <taxon>Helicina</taxon>
        <taxon>Arionoidea</taxon>
        <taxon>Arionidae</taxon>
        <taxon>Arion</taxon>
    </lineage>
</organism>
<dbReference type="EMBL" id="HACG01000482">
    <property type="protein sequence ID" value="CEK47347.1"/>
    <property type="molecule type" value="Transcribed_RNA"/>
</dbReference>
<feature type="non-terminal residue" evidence="1">
    <location>
        <position position="1"/>
    </location>
</feature>
<protein>
    <submittedName>
        <fullName evidence="1">Uncharacterized protein</fullName>
    </submittedName>
</protein>
<evidence type="ECO:0000313" key="1">
    <source>
        <dbReference type="EMBL" id="CEK47347.1"/>
    </source>
</evidence>
<dbReference type="AlphaFoldDB" id="A0A0B6XTK9"/>
<accession>A0A0B6XTK9</accession>
<name>A0A0B6XTK9_9EUPU</name>
<gene>
    <name evidence="1" type="primary">ORF1169</name>
</gene>
<reference evidence="1" key="1">
    <citation type="submission" date="2014-12" db="EMBL/GenBank/DDBJ databases">
        <title>Insight into the proteome of Arion vulgaris.</title>
        <authorList>
            <person name="Aradska J."/>
            <person name="Bulat T."/>
            <person name="Smidak R."/>
            <person name="Sarate P."/>
            <person name="Gangsoo J."/>
            <person name="Sialana F."/>
            <person name="Bilban M."/>
            <person name="Lubec G."/>
        </authorList>
    </citation>
    <scope>NUCLEOTIDE SEQUENCE</scope>
    <source>
        <tissue evidence="1">Skin</tissue>
    </source>
</reference>